<dbReference type="Proteomes" id="UP000032545">
    <property type="component" value="Unassembled WGS sequence"/>
</dbReference>
<dbReference type="SUPFAM" id="SSF51182">
    <property type="entry name" value="RmlC-like cupins"/>
    <property type="match status" value="1"/>
</dbReference>
<protein>
    <recommendedName>
        <fullName evidence="3">Cupin domain-containing protein</fullName>
    </recommendedName>
</protein>
<reference evidence="2" key="1">
    <citation type="submission" date="2015-02" db="EMBL/GenBank/DDBJ databases">
        <title>Draft Genome of Frankia sp. CpI1-S.</title>
        <authorList>
            <person name="Oshone R.T."/>
            <person name="Ngom M."/>
            <person name="Ghodhbane-Gtari F."/>
            <person name="Gtari M."/>
            <person name="Morris K."/>
            <person name="Thomas K."/>
            <person name="Sen A."/>
            <person name="Tisa L.S."/>
        </authorList>
    </citation>
    <scope>NUCLEOTIDE SEQUENCE [LARGE SCALE GENOMIC DNA]</scope>
    <source>
        <strain evidence="2">CpI1-S</strain>
    </source>
</reference>
<gene>
    <name evidence="1" type="ORF">FF36_03399</name>
</gene>
<name>A0A0D8BE61_9ACTN</name>
<dbReference type="InterPro" id="IPR011051">
    <property type="entry name" value="RmlC_Cupin_sf"/>
</dbReference>
<dbReference type="InterPro" id="IPR014710">
    <property type="entry name" value="RmlC-like_jellyroll"/>
</dbReference>
<sequence>MPRTCKDEAPLLVDSPVIKGRYVDLDGFTVGFETFEADADGAPVFRGLPDDRCQCQHWGLVLSGRFVLRYADREETYVAGDAYYAPPGHTPEVTAGTQVVEFSPSAEMRATMAVVSANMQAQSESGE</sequence>
<keyword evidence="2" id="KW-1185">Reference proteome</keyword>
<evidence type="ECO:0000313" key="1">
    <source>
        <dbReference type="EMBL" id="KJE22330.1"/>
    </source>
</evidence>
<dbReference type="EMBL" id="JYFN01000025">
    <property type="protein sequence ID" value="KJE22330.1"/>
    <property type="molecule type" value="Genomic_DNA"/>
</dbReference>
<evidence type="ECO:0008006" key="3">
    <source>
        <dbReference type="Google" id="ProtNLM"/>
    </source>
</evidence>
<accession>A0A0D8BE61</accession>
<comment type="caution">
    <text evidence="1">The sequence shown here is derived from an EMBL/GenBank/DDBJ whole genome shotgun (WGS) entry which is preliminary data.</text>
</comment>
<dbReference type="Gene3D" id="2.60.120.10">
    <property type="entry name" value="Jelly Rolls"/>
    <property type="match status" value="1"/>
</dbReference>
<dbReference type="OrthoDB" id="1119958at2"/>
<proteinExistence type="predicted"/>
<evidence type="ECO:0000313" key="2">
    <source>
        <dbReference type="Proteomes" id="UP000032545"/>
    </source>
</evidence>
<dbReference type="AlphaFoldDB" id="A0A0D8BE61"/>
<organism evidence="1 2">
    <name type="scientific">Frankia torreyi</name>
    <dbReference type="NCBI Taxonomy" id="1856"/>
    <lineage>
        <taxon>Bacteria</taxon>
        <taxon>Bacillati</taxon>
        <taxon>Actinomycetota</taxon>
        <taxon>Actinomycetes</taxon>
        <taxon>Frankiales</taxon>
        <taxon>Frankiaceae</taxon>
        <taxon>Frankia</taxon>
    </lineage>
</organism>
<dbReference type="PATRIC" id="fig|1502723.3.peg.2830"/>
<dbReference type="RefSeq" id="WP_044885993.1">
    <property type="nucleotide sequence ID" value="NZ_JYFN01000025.1"/>
</dbReference>
<reference evidence="1 2" key="2">
    <citation type="journal article" date="2016" name="Genome Announc.">
        <title>Permanent Draft Genome Sequences for Two Variants of Frankia sp. Strain CpI1, the First Frankia Strain Isolated from Root Nodules of Comptonia peregrina.</title>
        <authorList>
            <person name="Oshone R."/>
            <person name="Hurst S.G.IV."/>
            <person name="Abebe-Akele F."/>
            <person name="Simpson S."/>
            <person name="Morris K."/>
            <person name="Thomas W.K."/>
            <person name="Tisa L.S."/>
        </authorList>
    </citation>
    <scope>NUCLEOTIDE SEQUENCE [LARGE SCALE GENOMIC DNA]</scope>
    <source>
        <strain evidence="2">CpI1-S</strain>
    </source>
</reference>